<comment type="caution">
    <text evidence="1">The sequence shown here is derived from an EMBL/GenBank/DDBJ whole genome shotgun (WGS) entry which is preliminary data.</text>
</comment>
<gene>
    <name evidence="1" type="ORF">BW425_20120</name>
</gene>
<sequence>MCMQKEEWIQRLREGRYYVSSYESIMNKIHKRPSRIPGVLVAFVLLIILPGWLFRYNDTSSMFIMWASLIVLVAVWPSMISIFRKVTASKYDPQIQEYDQKFQRSVPIPIKYFTVKKIDGCIAALESGAADDLKEALAVWQVTETSEAQRTLLEEQNILLKKQIRVTKEAASASRDAASASQEAANAVNQLSR</sequence>
<evidence type="ECO:0000313" key="1">
    <source>
        <dbReference type="EMBL" id="OUM47110.1"/>
    </source>
</evidence>
<name>A0A1Y3MF83_9BACI</name>
<dbReference type="RefSeq" id="WP_016114836.1">
    <property type="nucleotide sequence ID" value="NZ_CP189809.1"/>
</dbReference>
<protein>
    <submittedName>
        <fullName evidence="1">Uncharacterized protein</fullName>
    </submittedName>
</protein>
<reference evidence="1 2" key="1">
    <citation type="submission" date="2017-02" db="EMBL/GenBank/DDBJ databases">
        <title>Bacillus pseudomycoides isolate FSL K6-0042.</title>
        <authorList>
            <person name="Kovac J."/>
        </authorList>
    </citation>
    <scope>NUCLEOTIDE SEQUENCE [LARGE SCALE GENOMIC DNA]</scope>
    <source>
        <strain evidence="1 2">FSL K6-0042</strain>
    </source>
</reference>
<dbReference type="EMBL" id="MWPX01000028">
    <property type="protein sequence ID" value="OUM47110.1"/>
    <property type="molecule type" value="Genomic_DNA"/>
</dbReference>
<proteinExistence type="predicted"/>
<dbReference type="Proteomes" id="UP000195321">
    <property type="component" value="Unassembled WGS sequence"/>
</dbReference>
<evidence type="ECO:0000313" key="2">
    <source>
        <dbReference type="Proteomes" id="UP000195321"/>
    </source>
</evidence>
<organism evidence="1 2">
    <name type="scientific">Bacillus pseudomycoides</name>
    <dbReference type="NCBI Taxonomy" id="64104"/>
    <lineage>
        <taxon>Bacteria</taxon>
        <taxon>Bacillati</taxon>
        <taxon>Bacillota</taxon>
        <taxon>Bacilli</taxon>
        <taxon>Bacillales</taxon>
        <taxon>Bacillaceae</taxon>
        <taxon>Bacillus</taxon>
        <taxon>Bacillus cereus group</taxon>
    </lineage>
</organism>
<accession>A0A1Y3MF83</accession>
<dbReference type="AlphaFoldDB" id="A0A1Y3MF83"/>